<evidence type="ECO:0000313" key="3">
    <source>
        <dbReference type="Proteomes" id="UP000887013"/>
    </source>
</evidence>
<evidence type="ECO:0000259" key="1">
    <source>
        <dbReference type="Pfam" id="PF20700"/>
    </source>
</evidence>
<dbReference type="OrthoDB" id="6154036at2759"/>
<accession>A0A8X6MLE2</accession>
<organism evidence="2 3">
    <name type="scientific">Nephila pilipes</name>
    <name type="common">Giant wood spider</name>
    <name type="synonym">Nephila maculata</name>
    <dbReference type="NCBI Taxonomy" id="299642"/>
    <lineage>
        <taxon>Eukaryota</taxon>
        <taxon>Metazoa</taxon>
        <taxon>Ecdysozoa</taxon>
        <taxon>Arthropoda</taxon>
        <taxon>Chelicerata</taxon>
        <taxon>Arachnida</taxon>
        <taxon>Araneae</taxon>
        <taxon>Araneomorphae</taxon>
        <taxon>Entelegynae</taxon>
        <taxon>Araneoidea</taxon>
        <taxon>Nephilidae</taxon>
        <taxon>Nephila</taxon>
    </lineage>
</organism>
<sequence length="90" mass="9804">MQKVTQEAVWENGSNKNIAVAVDGIWQKRVHTSLNGVITVTSIDTGKVIDVDILSKYCICSNKGSHQKDCSRIFEGSSGSMEVEGASRIF</sequence>
<protein>
    <recommendedName>
        <fullName evidence="1">Mutator-like transposase domain-containing protein</fullName>
    </recommendedName>
</protein>
<reference evidence="2" key="1">
    <citation type="submission" date="2020-08" db="EMBL/GenBank/DDBJ databases">
        <title>Multicomponent nature underlies the extraordinary mechanical properties of spider dragline silk.</title>
        <authorList>
            <person name="Kono N."/>
            <person name="Nakamura H."/>
            <person name="Mori M."/>
            <person name="Yoshida Y."/>
            <person name="Ohtoshi R."/>
            <person name="Malay A.D."/>
            <person name="Moran D.A.P."/>
            <person name="Tomita M."/>
            <person name="Numata K."/>
            <person name="Arakawa K."/>
        </authorList>
    </citation>
    <scope>NUCLEOTIDE SEQUENCE</scope>
</reference>
<dbReference type="Pfam" id="PF20700">
    <property type="entry name" value="Mutator"/>
    <property type="match status" value="1"/>
</dbReference>
<dbReference type="Proteomes" id="UP000887013">
    <property type="component" value="Unassembled WGS sequence"/>
</dbReference>
<dbReference type="AlphaFoldDB" id="A0A8X6MLE2"/>
<proteinExistence type="predicted"/>
<dbReference type="InterPro" id="IPR049012">
    <property type="entry name" value="Mutator_transp_dom"/>
</dbReference>
<keyword evidence="3" id="KW-1185">Reference proteome</keyword>
<gene>
    <name evidence="2" type="primary">AVEN_117366_1</name>
    <name evidence="2" type="ORF">NPIL_230011</name>
</gene>
<dbReference type="EMBL" id="BMAW01048631">
    <property type="protein sequence ID" value="GFS67050.1"/>
    <property type="molecule type" value="Genomic_DNA"/>
</dbReference>
<name>A0A8X6MLE2_NEPPI</name>
<feature type="domain" description="Mutator-like transposase" evidence="1">
    <location>
        <begin position="7"/>
        <end position="90"/>
    </location>
</feature>
<comment type="caution">
    <text evidence="2">The sequence shown here is derived from an EMBL/GenBank/DDBJ whole genome shotgun (WGS) entry which is preliminary data.</text>
</comment>
<evidence type="ECO:0000313" key="2">
    <source>
        <dbReference type="EMBL" id="GFS67050.1"/>
    </source>
</evidence>